<keyword evidence="3" id="KW-0238">DNA-binding</keyword>
<keyword evidence="2" id="KW-0805">Transcription regulation</keyword>
<evidence type="ECO:0000256" key="4">
    <source>
        <dbReference type="ARBA" id="ARBA00023159"/>
    </source>
</evidence>
<dbReference type="Pfam" id="PF03466">
    <property type="entry name" value="LysR_substrate"/>
    <property type="match status" value="1"/>
</dbReference>
<evidence type="ECO:0000256" key="1">
    <source>
        <dbReference type="ARBA" id="ARBA00009437"/>
    </source>
</evidence>
<organism evidence="7 8">
    <name type="scientific">Nocardia albiluteola</name>
    <dbReference type="NCBI Taxonomy" id="2842303"/>
    <lineage>
        <taxon>Bacteria</taxon>
        <taxon>Bacillati</taxon>
        <taxon>Actinomycetota</taxon>
        <taxon>Actinomycetes</taxon>
        <taxon>Mycobacteriales</taxon>
        <taxon>Nocardiaceae</taxon>
        <taxon>Nocardia</taxon>
    </lineage>
</organism>
<dbReference type="Pfam" id="PF00126">
    <property type="entry name" value="HTH_1"/>
    <property type="match status" value="1"/>
</dbReference>
<dbReference type="InterPro" id="IPR036388">
    <property type="entry name" value="WH-like_DNA-bd_sf"/>
</dbReference>
<evidence type="ECO:0000313" key="7">
    <source>
        <dbReference type="EMBL" id="MBU3062904.1"/>
    </source>
</evidence>
<dbReference type="Gene3D" id="1.10.10.10">
    <property type="entry name" value="Winged helix-like DNA-binding domain superfamily/Winged helix DNA-binding domain"/>
    <property type="match status" value="1"/>
</dbReference>
<evidence type="ECO:0000256" key="2">
    <source>
        <dbReference type="ARBA" id="ARBA00023015"/>
    </source>
</evidence>
<keyword evidence="5" id="KW-0804">Transcription</keyword>
<dbReference type="PANTHER" id="PTHR30346">
    <property type="entry name" value="TRANSCRIPTIONAL DUAL REGULATOR HCAR-RELATED"/>
    <property type="match status" value="1"/>
</dbReference>
<evidence type="ECO:0000313" key="8">
    <source>
        <dbReference type="Proteomes" id="UP000733379"/>
    </source>
</evidence>
<protein>
    <submittedName>
        <fullName evidence="7">LysR family transcriptional regulator</fullName>
    </submittedName>
</protein>
<evidence type="ECO:0000259" key="6">
    <source>
        <dbReference type="PROSITE" id="PS50931"/>
    </source>
</evidence>
<gene>
    <name evidence="7" type="ORF">KO481_15395</name>
</gene>
<dbReference type="InterPro" id="IPR005119">
    <property type="entry name" value="LysR_subst-bd"/>
</dbReference>
<dbReference type="Proteomes" id="UP000733379">
    <property type="component" value="Unassembled WGS sequence"/>
</dbReference>
<dbReference type="EMBL" id="JAHKNI010000004">
    <property type="protein sequence ID" value="MBU3062904.1"/>
    <property type="molecule type" value="Genomic_DNA"/>
</dbReference>
<dbReference type="PROSITE" id="PS50931">
    <property type="entry name" value="HTH_LYSR"/>
    <property type="match status" value="1"/>
</dbReference>
<keyword evidence="8" id="KW-1185">Reference proteome</keyword>
<dbReference type="Gene3D" id="3.40.190.10">
    <property type="entry name" value="Periplasmic binding protein-like II"/>
    <property type="match status" value="2"/>
</dbReference>
<comment type="similarity">
    <text evidence="1">Belongs to the LysR transcriptional regulatory family.</text>
</comment>
<dbReference type="InterPro" id="IPR000847">
    <property type="entry name" value="LysR_HTH_N"/>
</dbReference>
<evidence type="ECO:0000256" key="5">
    <source>
        <dbReference type="ARBA" id="ARBA00023163"/>
    </source>
</evidence>
<proteinExistence type="inferred from homology"/>
<keyword evidence="4" id="KW-0010">Activator</keyword>
<dbReference type="RefSeq" id="WP_215917776.1">
    <property type="nucleotide sequence ID" value="NZ_JAHKNI010000004.1"/>
</dbReference>
<dbReference type="SUPFAM" id="SSF46785">
    <property type="entry name" value="Winged helix' DNA-binding domain"/>
    <property type="match status" value="1"/>
</dbReference>
<accession>A0ABS6AY12</accession>
<evidence type="ECO:0000256" key="3">
    <source>
        <dbReference type="ARBA" id="ARBA00023125"/>
    </source>
</evidence>
<feature type="domain" description="HTH lysR-type" evidence="6">
    <location>
        <begin position="1"/>
        <end position="58"/>
    </location>
</feature>
<reference evidence="7 8" key="1">
    <citation type="submission" date="2021-06" db="EMBL/GenBank/DDBJ databases">
        <title>Actinomycetes sequencing.</title>
        <authorList>
            <person name="Shan Q."/>
        </authorList>
    </citation>
    <scope>NUCLEOTIDE SEQUENCE [LARGE SCALE GENOMIC DNA]</scope>
    <source>
        <strain evidence="7 8">NEAU-G5</strain>
    </source>
</reference>
<name>A0ABS6AY12_9NOCA</name>
<comment type="caution">
    <text evidence="7">The sequence shown here is derived from an EMBL/GenBank/DDBJ whole genome shotgun (WGS) entry which is preliminary data.</text>
</comment>
<dbReference type="PANTHER" id="PTHR30346:SF0">
    <property type="entry name" value="HCA OPERON TRANSCRIPTIONAL ACTIVATOR HCAR"/>
    <property type="match status" value="1"/>
</dbReference>
<sequence length="302" mass="33302">MEWREIEIFLTLAEEQHFGRTAQRLQVSAATVTQTIQKLERRVGAPLFERNSRRVAFTPIGREFYDELLPGYRQIEQALASAVAAGRGITGTLRVGFSMPWCGELMARAATAFHAQHPDCEVEITAIQLSDYLGPLRAGRVDLQLSARPVEAPDMTLGPVLFRESWSLMVPVAHPFAARTAVTEEDLGDAEIVGIGGDFPKPLREEWFPSVTPCGRPISRGLSVLQWQEVIPLVSAGRGVSPAPARTAAYYATPGIAFVPLPERGVLEFGLMWPNSRESARVRAFVDIAIDTARVHARPFRS</sequence>
<dbReference type="InterPro" id="IPR036390">
    <property type="entry name" value="WH_DNA-bd_sf"/>
</dbReference>
<dbReference type="SUPFAM" id="SSF53850">
    <property type="entry name" value="Periplasmic binding protein-like II"/>
    <property type="match status" value="1"/>
</dbReference>